<feature type="compositionally biased region" description="Basic and acidic residues" evidence="3">
    <location>
        <begin position="84"/>
        <end position="94"/>
    </location>
</feature>
<evidence type="ECO:0000256" key="2">
    <source>
        <dbReference type="PROSITE-ProRule" id="PRU00176"/>
    </source>
</evidence>
<dbReference type="EMBL" id="JAWQEG010005813">
    <property type="protein sequence ID" value="KAK3856694.1"/>
    <property type="molecule type" value="Genomic_DNA"/>
</dbReference>
<accession>A0AAE1KHX8</accession>
<dbReference type="Pfam" id="PF00076">
    <property type="entry name" value="RRM_1"/>
    <property type="match status" value="1"/>
</dbReference>
<reference evidence="6" key="1">
    <citation type="submission" date="2023-10" db="EMBL/GenBank/DDBJ databases">
        <title>Genome assemblies of two species of porcelain crab, Petrolisthes cinctipes and Petrolisthes manimaculis (Anomura: Porcellanidae).</title>
        <authorList>
            <person name="Angst P."/>
        </authorList>
    </citation>
    <scope>NUCLEOTIDE SEQUENCE</scope>
    <source>
        <strain evidence="6">PB745_01</strain>
        <tissue evidence="6">Gill</tissue>
    </source>
</reference>
<dbReference type="GO" id="GO:0003723">
    <property type="term" value="F:RNA binding"/>
    <property type="evidence" value="ECO:0007669"/>
    <property type="project" value="UniProtKB-UniRule"/>
</dbReference>
<keyword evidence="1 2" id="KW-0694">RNA-binding</keyword>
<evidence type="ECO:0000313" key="5">
    <source>
        <dbReference type="EMBL" id="KAK3856694.1"/>
    </source>
</evidence>
<dbReference type="Gene3D" id="3.30.70.330">
    <property type="match status" value="1"/>
</dbReference>
<keyword evidence="7" id="KW-1185">Reference proteome</keyword>
<organism evidence="6 7">
    <name type="scientific">Petrolisthes cinctipes</name>
    <name type="common">Flat porcelain crab</name>
    <dbReference type="NCBI Taxonomy" id="88211"/>
    <lineage>
        <taxon>Eukaryota</taxon>
        <taxon>Metazoa</taxon>
        <taxon>Ecdysozoa</taxon>
        <taxon>Arthropoda</taxon>
        <taxon>Crustacea</taxon>
        <taxon>Multicrustacea</taxon>
        <taxon>Malacostraca</taxon>
        <taxon>Eumalacostraca</taxon>
        <taxon>Eucarida</taxon>
        <taxon>Decapoda</taxon>
        <taxon>Pleocyemata</taxon>
        <taxon>Anomura</taxon>
        <taxon>Galatheoidea</taxon>
        <taxon>Porcellanidae</taxon>
        <taxon>Petrolisthes</taxon>
    </lineage>
</organism>
<proteinExistence type="predicted"/>
<evidence type="ECO:0000256" key="1">
    <source>
        <dbReference type="ARBA" id="ARBA00022884"/>
    </source>
</evidence>
<feature type="region of interest" description="Disordered" evidence="3">
    <location>
        <begin position="111"/>
        <end position="177"/>
    </location>
</feature>
<sequence>MVEKFGALAEFDFLYHRSGPQAGQPRGYAFITFRSPASARAAMGVLDGRVVLGRRMAVKWAHAQDESLYERSKDKPAPPILSAGKEEKVPASKQSKIAELEAKLKLMDEGSLPVDLTPDVGGEATRPTSVMYHFIERRRPGQGGPSSGSSTGPSSSSKPRQHTAHPYPKSKPPMRKY</sequence>
<dbReference type="EMBL" id="JAWQEG010001910">
    <property type="protein sequence ID" value="KAK3875841.1"/>
    <property type="molecule type" value="Genomic_DNA"/>
</dbReference>
<feature type="compositionally biased region" description="Low complexity" evidence="3">
    <location>
        <begin position="147"/>
        <end position="158"/>
    </location>
</feature>
<feature type="compositionally biased region" description="Basic and acidic residues" evidence="3">
    <location>
        <begin position="66"/>
        <end position="76"/>
    </location>
</feature>
<feature type="domain" description="RRM" evidence="4">
    <location>
        <begin position="1"/>
        <end position="63"/>
    </location>
</feature>
<dbReference type="AlphaFoldDB" id="A0AAE1KHX8"/>
<dbReference type="InterPro" id="IPR000504">
    <property type="entry name" value="RRM_dom"/>
</dbReference>
<comment type="caution">
    <text evidence="6">The sequence shown here is derived from an EMBL/GenBank/DDBJ whole genome shotgun (WGS) entry which is preliminary data.</text>
</comment>
<protein>
    <recommendedName>
        <fullName evidence="4">RRM domain-containing protein</fullName>
    </recommendedName>
</protein>
<evidence type="ECO:0000313" key="7">
    <source>
        <dbReference type="Proteomes" id="UP001286313"/>
    </source>
</evidence>
<dbReference type="PROSITE" id="PS50102">
    <property type="entry name" value="RRM"/>
    <property type="match status" value="1"/>
</dbReference>
<evidence type="ECO:0000259" key="4">
    <source>
        <dbReference type="PROSITE" id="PS50102"/>
    </source>
</evidence>
<dbReference type="SUPFAM" id="SSF54928">
    <property type="entry name" value="RNA-binding domain, RBD"/>
    <property type="match status" value="1"/>
</dbReference>
<evidence type="ECO:0000313" key="6">
    <source>
        <dbReference type="EMBL" id="KAK3875841.1"/>
    </source>
</evidence>
<feature type="region of interest" description="Disordered" evidence="3">
    <location>
        <begin position="66"/>
        <end position="94"/>
    </location>
</feature>
<dbReference type="InterPro" id="IPR012677">
    <property type="entry name" value="Nucleotide-bd_a/b_plait_sf"/>
</dbReference>
<dbReference type="InterPro" id="IPR035979">
    <property type="entry name" value="RBD_domain_sf"/>
</dbReference>
<name>A0AAE1KHX8_PETCI</name>
<gene>
    <name evidence="6" type="ORF">Pcinc_019311</name>
    <name evidence="5" type="ORF">Pcinc_036996</name>
</gene>
<dbReference type="Proteomes" id="UP001286313">
    <property type="component" value="Unassembled WGS sequence"/>
</dbReference>
<evidence type="ECO:0000256" key="3">
    <source>
        <dbReference type="SAM" id="MobiDB-lite"/>
    </source>
</evidence>